<evidence type="ECO:0000313" key="8">
    <source>
        <dbReference type="Proteomes" id="UP000002512"/>
    </source>
</evidence>
<keyword evidence="8" id="KW-1185">Reference proteome</keyword>
<feature type="chain" id="PRO_5004306858" evidence="5">
    <location>
        <begin position="29"/>
        <end position="340"/>
    </location>
</feature>
<dbReference type="KEGG" id="smu:SMU_998"/>
<dbReference type="PhylomeDB" id="Q8DUD7"/>
<name>Q8DUD7_STRMU</name>
<evidence type="ECO:0000256" key="3">
    <source>
        <dbReference type="ARBA" id="ARBA00022448"/>
    </source>
</evidence>
<dbReference type="HOGENOM" id="CLU_038034_3_1_9"/>
<protein>
    <submittedName>
        <fullName evidence="7">ABC transporter, periplasmic ferrichrome-binding protein</fullName>
    </submittedName>
</protein>
<feature type="signal peptide" evidence="5">
    <location>
        <begin position="1"/>
        <end position="28"/>
    </location>
</feature>
<evidence type="ECO:0000256" key="4">
    <source>
        <dbReference type="ARBA" id="ARBA00022729"/>
    </source>
</evidence>
<evidence type="ECO:0000313" key="7">
    <source>
        <dbReference type="EMBL" id="AAN58699.1"/>
    </source>
</evidence>
<accession>Q8DUD7</accession>
<dbReference type="PROSITE" id="PS50983">
    <property type="entry name" value="FE_B12_PBP"/>
    <property type="match status" value="1"/>
</dbReference>
<dbReference type="Proteomes" id="UP000002512">
    <property type="component" value="Chromosome"/>
</dbReference>
<proteinExistence type="inferred from homology"/>
<dbReference type="OrthoDB" id="63946at2"/>
<dbReference type="GO" id="GO:1901678">
    <property type="term" value="P:iron coordination entity transport"/>
    <property type="evidence" value="ECO:0007669"/>
    <property type="project" value="UniProtKB-ARBA"/>
</dbReference>
<dbReference type="GO" id="GO:0030288">
    <property type="term" value="C:outer membrane-bounded periplasmic space"/>
    <property type="evidence" value="ECO:0007669"/>
    <property type="project" value="TreeGrafter"/>
</dbReference>
<dbReference type="EMBL" id="AE014133">
    <property type="protein sequence ID" value="AAN58699.1"/>
    <property type="molecule type" value="Genomic_DNA"/>
</dbReference>
<sequence length="340" mass="37684">MKMKPFKNLFAAFLLVIFAFTFTSKAFAADKTVKVENNYAIKSEDKKSNPKMVNETVTVKKNPQKVVVYDLGALDTITALGKEKNVVAIPKSQHGLNMLNKDMKKIYSAKKYQNAGSLFEPDFETIAKLQPDLIIISGRSATSKNIEELKKAAPKAAIVYGSASMDANLMTGVKEKAITFGKIFGKEKKAKAYNKELDQSLKKLKTKVNHLKNPSALFVIANSGELLSQSPKGRFGWIFKELGFKAVNEGDKVSTHGSPVSYEYISEKNPQYLFVLDRGATIGQDASADKILQNDVIKDTNAIKNNHVLQVNGKNWYLNTGGIRTTKAMIKEVQSFIDKK</sequence>
<dbReference type="Pfam" id="PF01497">
    <property type="entry name" value="Peripla_BP_2"/>
    <property type="match status" value="1"/>
</dbReference>
<comment type="similarity">
    <text evidence="2">Belongs to the bacterial solute-binding protein 8 family.</text>
</comment>
<feature type="domain" description="Fe/B12 periplasmic-binding" evidence="6">
    <location>
        <begin position="65"/>
        <end position="340"/>
    </location>
</feature>
<keyword evidence="3" id="KW-0813">Transport</keyword>
<dbReference type="PATRIC" id="fig|210007.7.peg.891"/>
<comment type="subcellular location">
    <subcellularLocation>
        <location evidence="1">Cell envelope</location>
    </subcellularLocation>
</comment>
<dbReference type="InterPro" id="IPR051313">
    <property type="entry name" value="Bact_iron-sidero_bind"/>
</dbReference>
<dbReference type="CDD" id="cd01140">
    <property type="entry name" value="FatB"/>
    <property type="match status" value="1"/>
</dbReference>
<dbReference type="STRING" id="210007.SMU_998"/>
<keyword evidence="4 5" id="KW-0732">Signal</keyword>
<dbReference type="AlphaFoldDB" id="Q8DUD7"/>
<evidence type="ECO:0000256" key="2">
    <source>
        <dbReference type="ARBA" id="ARBA00008814"/>
    </source>
</evidence>
<dbReference type="Gene3D" id="3.40.50.1980">
    <property type="entry name" value="Nitrogenase molybdenum iron protein domain"/>
    <property type="match status" value="2"/>
</dbReference>
<evidence type="ECO:0000256" key="5">
    <source>
        <dbReference type="SAM" id="SignalP"/>
    </source>
</evidence>
<dbReference type="InterPro" id="IPR002491">
    <property type="entry name" value="ABC_transptr_periplasmic_BD"/>
</dbReference>
<gene>
    <name evidence="7" type="ordered locus">SMU_998</name>
</gene>
<dbReference type="PANTHER" id="PTHR30532">
    <property type="entry name" value="IRON III DICITRATE-BINDING PERIPLASMIC PROTEIN"/>
    <property type="match status" value="1"/>
</dbReference>
<dbReference type="InterPro" id="IPR033870">
    <property type="entry name" value="FatB"/>
</dbReference>
<dbReference type="eggNOG" id="COG4607">
    <property type="taxonomic scope" value="Bacteria"/>
</dbReference>
<dbReference type="PANTHER" id="PTHR30532:SF28">
    <property type="entry name" value="PETROBACTIN-BINDING PROTEIN YCLQ"/>
    <property type="match status" value="1"/>
</dbReference>
<evidence type="ECO:0000259" key="6">
    <source>
        <dbReference type="PROSITE" id="PS50983"/>
    </source>
</evidence>
<dbReference type="SUPFAM" id="SSF53807">
    <property type="entry name" value="Helical backbone' metal receptor"/>
    <property type="match status" value="1"/>
</dbReference>
<organism evidence="7 8">
    <name type="scientific">Streptococcus mutans serotype c (strain ATCC 700610 / UA159)</name>
    <dbReference type="NCBI Taxonomy" id="210007"/>
    <lineage>
        <taxon>Bacteria</taxon>
        <taxon>Bacillati</taxon>
        <taxon>Bacillota</taxon>
        <taxon>Bacilli</taxon>
        <taxon>Lactobacillales</taxon>
        <taxon>Streptococcaceae</taxon>
        <taxon>Streptococcus</taxon>
    </lineage>
</organism>
<evidence type="ECO:0000256" key="1">
    <source>
        <dbReference type="ARBA" id="ARBA00004196"/>
    </source>
</evidence>
<reference evidence="7 8" key="1">
    <citation type="journal article" date="2002" name="Proc. Natl. Acad. Sci. U.S.A.">
        <title>Genome sequence of Streptococcus mutans UA159, a cariogenic dental pathogen.</title>
        <authorList>
            <person name="Ajdic D."/>
            <person name="McShan W.M."/>
            <person name="McLaughlin R.E."/>
            <person name="Savic G."/>
            <person name="Chang J."/>
            <person name="Carson M.B."/>
            <person name="Primeaux C."/>
            <person name="Tian R."/>
            <person name="Kenton S."/>
            <person name="Jia H."/>
            <person name="Lin S."/>
            <person name="Qian Y."/>
            <person name="Li S."/>
            <person name="Zhu H."/>
            <person name="Najar F."/>
            <person name="Lai H."/>
            <person name="White J."/>
            <person name="Roe B.A."/>
            <person name="Ferretti J.J."/>
        </authorList>
    </citation>
    <scope>NUCLEOTIDE SEQUENCE [LARGE SCALE GENOMIC DNA]</scope>
    <source>
        <strain evidence="8">ATCC 700610 / UA159</strain>
    </source>
</reference>